<comment type="similarity">
    <text evidence="2">Belongs to the aerobic coproporphyrinogen-III oxidase family.</text>
</comment>
<evidence type="ECO:0000256" key="3">
    <source>
        <dbReference type="ARBA" id="ARBA00011738"/>
    </source>
</evidence>
<dbReference type="Gene3D" id="3.40.1500.10">
    <property type="entry name" value="Coproporphyrinogen III oxidase, aerobic"/>
    <property type="match status" value="1"/>
</dbReference>
<evidence type="ECO:0000256" key="5">
    <source>
        <dbReference type="ARBA" id="ARBA00023002"/>
    </source>
</evidence>
<dbReference type="InterPro" id="IPR001260">
    <property type="entry name" value="Coprogen_oxidase_aer"/>
</dbReference>
<dbReference type="PANTHER" id="PTHR10755:SF0">
    <property type="entry name" value="OXYGEN-DEPENDENT COPROPORPHYRINOGEN-III OXIDASE, MITOCHONDRIAL"/>
    <property type="match status" value="1"/>
</dbReference>
<keyword evidence="9" id="KW-1185">Reference proteome</keyword>
<gene>
    <name evidence="8" type="ORF">QW060_25720</name>
</gene>
<dbReference type="PANTHER" id="PTHR10755">
    <property type="entry name" value="COPROPORPHYRINOGEN III OXIDASE, MITOCHONDRIAL"/>
    <property type="match status" value="1"/>
</dbReference>
<dbReference type="Pfam" id="PF01218">
    <property type="entry name" value="Coprogen_oxidas"/>
    <property type="match status" value="1"/>
</dbReference>
<comment type="subunit">
    <text evidence="3">Homodimer.</text>
</comment>
<dbReference type="SUPFAM" id="SSF102886">
    <property type="entry name" value="Coproporphyrinogen III oxidase"/>
    <property type="match status" value="1"/>
</dbReference>
<proteinExistence type="inferred from homology"/>
<reference evidence="9" key="1">
    <citation type="journal article" date="2019" name="Int. J. Syst. Evol. Microbiol.">
        <title>The Global Catalogue of Microorganisms (GCM) 10K type strain sequencing project: providing services to taxonomists for standard genome sequencing and annotation.</title>
        <authorList>
            <consortium name="The Broad Institute Genomics Platform"/>
            <consortium name="The Broad Institute Genome Sequencing Center for Infectious Disease"/>
            <person name="Wu L."/>
            <person name="Ma J."/>
        </authorList>
    </citation>
    <scope>NUCLEOTIDE SEQUENCE [LARGE SCALE GENOMIC DNA]</scope>
    <source>
        <strain evidence="9">CECT 7184</strain>
    </source>
</reference>
<sequence length="97" mass="11117">MKTEMFFEKGGVNISAVHGILPEAMQKMFNVTDANFYACGLSMVLHPKNPMVPTTHANWRYFKCMIKKAIKFAHGLEAVRILLLTIFLKKMPVIFIR</sequence>
<dbReference type="RefSeq" id="WP_290365487.1">
    <property type="nucleotide sequence ID" value="NZ_JAUFQU010000080.1"/>
</dbReference>
<organism evidence="8 9">
    <name type="scientific">Paenimyroides ceti</name>
    <dbReference type="NCBI Taxonomy" id="395087"/>
    <lineage>
        <taxon>Bacteria</taxon>
        <taxon>Pseudomonadati</taxon>
        <taxon>Bacteroidota</taxon>
        <taxon>Flavobacteriia</taxon>
        <taxon>Flavobacteriales</taxon>
        <taxon>Flavobacteriaceae</taxon>
        <taxon>Paenimyroides</taxon>
    </lineage>
</organism>
<evidence type="ECO:0000313" key="9">
    <source>
        <dbReference type="Proteomes" id="UP001242368"/>
    </source>
</evidence>
<evidence type="ECO:0000256" key="1">
    <source>
        <dbReference type="ARBA" id="ARBA00005168"/>
    </source>
</evidence>
<keyword evidence="5" id="KW-0560">Oxidoreductase</keyword>
<dbReference type="EMBL" id="JAUFQU010000080">
    <property type="protein sequence ID" value="MDN3710252.1"/>
    <property type="molecule type" value="Genomic_DNA"/>
</dbReference>
<evidence type="ECO:0000256" key="4">
    <source>
        <dbReference type="ARBA" id="ARBA00012869"/>
    </source>
</evidence>
<evidence type="ECO:0000256" key="6">
    <source>
        <dbReference type="ARBA" id="ARBA00023133"/>
    </source>
</evidence>
<dbReference type="EC" id="1.3.3.3" evidence="4"/>
<comment type="caution">
    <text evidence="8">The sequence shown here is derived from an EMBL/GenBank/DDBJ whole genome shotgun (WGS) entry which is preliminary data.</text>
</comment>
<evidence type="ECO:0000313" key="8">
    <source>
        <dbReference type="EMBL" id="MDN3710252.1"/>
    </source>
</evidence>
<name>A0ABT8D0W3_9FLAO</name>
<protein>
    <recommendedName>
        <fullName evidence="4">coproporphyrinogen oxidase</fullName>
        <ecNumber evidence="4">1.3.3.3</ecNumber>
    </recommendedName>
</protein>
<comment type="pathway">
    <text evidence="1">Porphyrin-containing compound metabolism; protoporphyrin-IX biosynthesis; protoporphyrinogen-IX from coproporphyrinogen-III (O2 route): step 1/1.</text>
</comment>
<accession>A0ABT8D0W3</accession>
<keyword evidence="7" id="KW-0627">Porphyrin biosynthesis</keyword>
<evidence type="ECO:0000256" key="7">
    <source>
        <dbReference type="ARBA" id="ARBA00023244"/>
    </source>
</evidence>
<dbReference type="Proteomes" id="UP001242368">
    <property type="component" value="Unassembled WGS sequence"/>
</dbReference>
<evidence type="ECO:0000256" key="2">
    <source>
        <dbReference type="ARBA" id="ARBA00010644"/>
    </source>
</evidence>
<keyword evidence="6" id="KW-0350">Heme biosynthesis</keyword>
<dbReference type="InterPro" id="IPR036406">
    <property type="entry name" value="Coprogen_oxidase_aer_sf"/>
</dbReference>